<evidence type="ECO:0000259" key="1">
    <source>
        <dbReference type="Pfam" id="PF22691"/>
    </source>
</evidence>
<feature type="domain" description="Thiolase C-terminal" evidence="1">
    <location>
        <begin position="249"/>
        <end position="373"/>
    </location>
</feature>
<dbReference type="CDD" id="cd00829">
    <property type="entry name" value="SCP-x_thiolase"/>
    <property type="match status" value="1"/>
</dbReference>
<protein>
    <submittedName>
        <fullName evidence="2">Thiolase</fullName>
    </submittedName>
</protein>
<sequence>MSSKRDIVIAGYSETAIEYKSGRSAYDLGGEALAKLLAATGIEKDAIDGLAVTAPLSECPNPFFAVYMTEALGLTPTWLNYGGTGGCSATGGVARAASAIRDGLCEVVVVLSADAPSTSWRANYGAYRGEFQDPPGVQGPPATFGLLMSRYKHQYGLNSDALGKIAITQRDHALHNDNAYAKFKTPITMDDYNKSRVIADPLRLLDCVMFCDGANAFLVTSEAKAKSLGISKMVYPTAYAEITNVNGNQSCPDITETGFSKIAPKLYKQSGLSAKDIKMFQPYDDFTIAVMMKFEDFGFCKRGQGSDFTLDTDLSFKGTLPLNTGGGQISAGQPGLASGGLNLAEAVRQMFGEGGGRQVANPSNALITGIGVIPYARNWGTSAAMILEV</sequence>
<dbReference type="Pfam" id="PF22691">
    <property type="entry name" value="Thiolase_C_1"/>
    <property type="match status" value="1"/>
</dbReference>
<proteinExistence type="predicted"/>
<dbReference type="Gene3D" id="3.40.47.10">
    <property type="match status" value="1"/>
</dbReference>
<dbReference type="KEGG" id="rpc:RPC_0859"/>
<accession>Q21B07</accession>
<dbReference type="InterPro" id="IPR016039">
    <property type="entry name" value="Thiolase-like"/>
</dbReference>
<dbReference type="STRING" id="316056.RPC_0859"/>
<dbReference type="RefSeq" id="WP_011471337.1">
    <property type="nucleotide sequence ID" value="NC_007925.1"/>
</dbReference>
<gene>
    <name evidence="2" type="ordered locus">RPC_0859</name>
</gene>
<dbReference type="InterPro" id="IPR002155">
    <property type="entry name" value="Thiolase"/>
</dbReference>
<dbReference type="HOGENOM" id="CLU_035425_2_1_5"/>
<dbReference type="PANTHER" id="PTHR42870:SF1">
    <property type="entry name" value="NON-SPECIFIC LIPID-TRANSFER PROTEIN-LIKE 2"/>
    <property type="match status" value="1"/>
</dbReference>
<dbReference type="SUPFAM" id="SSF53901">
    <property type="entry name" value="Thiolase-like"/>
    <property type="match status" value="1"/>
</dbReference>
<dbReference type="PIRSF" id="PIRSF000429">
    <property type="entry name" value="Ac-CoA_Ac_transf"/>
    <property type="match status" value="1"/>
</dbReference>
<dbReference type="AlphaFoldDB" id="Q21B07"/>
<dbReference type="InterPro" id="IPR055140">
    <property type="entry name" value="Thiolase_C_2"/>
</dbReference>
<dbReference type="GO" id="GO:0003988">
    <property type="term" value="F:acetyl-CoA C-acyltransferase activity"/>
    <property type="evidence" value="ECO:0007669"/>
    <property type="project" value="UniProtKB-ARBA"/>
</dbReference>
<evidence type="ECO:0000313" key="2">
    <source>
        <dbReference type="EMBL" id="ABD86429.1"/>
    </source>
</evidence>
<organism evidence="2">
    <name type="scientific">Rhodopseudomonas palustris (strain BisB18)</name>
    <dbReference type="NCBI Taxonomy" id="316056"/>
    <lineage>
        <taxon>Bacteria</taxon>
        <taxon>Pseudomonadati</taxon>
        <taxon>Pseudomonadota</taxon>
        <taxon>Alphaproteobacteria</taxon>
        <taxon>Hyphomicrobiales</taxon>
        <taxon>Nitrobacteraceae</taxon>
        <taxon>Rhodopseudomonas</taxon>
    </lineage>
</organism>
<dbReference type="PANTHER" id="PTHR42870">
    <property type="entry name" value="ACETYL-COA C-ACETYLTRANSFERASE"/>
    <property type="match status" value="1"/>
</dbReference>
<name>Q21B07_RHOPB</name>
<dbReference type="EMBL" id="CP000301">
    <property type="protein sequence ID" value="ABD86429.1"/>
    <property type="molecule type" value="Genomic_DNA"/>
</dbReference>
<dbReference type="eggNOG" id="COG0183">
    <property type="taxonomic scope" value="Bacteria"/>
</dbReference>
<reference evidence="2" key="1">
    <citation type="submission" date="2006-03" db="EMBL/GenBank/DDBJ databases">
        <title>Complete sequence of Rhodopseudomonas palustris BisB18.</title>
        <authorList>
            <consortium name="US DOE Joint Genome Institute"/>
            <person name="Copeland A."/>
            <person name="Lucas S."/>
            <person name="Lapidus A."/>
            <person name="Barry K."/>
            <person name="Detter J.C."/>
            <person name="Glavina del Rio T."/>
            <person name="Hammon N."/>
            <person name="Israni S."/>
            <person name="Dalin E."/>
            <person name="Tice H."/>
            <person name="Pitluck S."/>
            <person name="Chain P."/>
            <person name="Malfatti S."/>
            <person name="Shin M."/>
            <person name="Vergez L."/>
            <person name="Schmutz J."/>
            <person name="Larimer F."/>
            <person name="Land M."/>
            <person name="Hauser L."/>
            <person name="Pelletier D.A."/>
            <person name="Kyrpides N."/>
            <person name="Anderson I."/>
            <person name="Oda Y."/>
            <person name="Harwood C.S."/>
            <person name="Richardson P."/>
        </authorList>
    </citation>
    <scope>NUCLEOTIDE SEQUENCE [LARGE SCALE GENOMIC DNA]</scope>
    <source>
        <strain evidence="2">BisB18</strain>
    </source>
</reference>